<dbReference type="GO" id="GO:0005876">
    <property type="term" value="C:spindle microtubule"/>
    <property type="evidence" value="ECO:0007669"/>
    <property type="project" value="TreeGrafter"/>
</dbReference>
<dbReference type="InterPro" id="IPR027417">
    <property type="entry name" value="P-loop_NTPase"/>
</dbReference>
<organism evidence="14 17">
    <name type="scientific">Aphanomyces astaci</name>
    <name type="common">Crayfish plague agent</name>
    <dbReference type="NCBI Taxonomy" id="112090"/>
    <lineage>
        <taxon>Eukaryota</taxon>
        <taxon>Sar</taxon>
        <taxon>Stramenopiles</taxon>
        <taxon>Oomycota</taxon>
        <taxon>Saprolegniomycetes</taxon>
        <taxon>Saprolegniales</taxon>
        <taxon>Verrucalvaceae</taxon>
        <taxon>Aphanomyces</taxon>
    </lineage>
</organism>
<dbReference type="InterPro" id="IPR047149">
    <property type="entry name" value="KIF11-like"/>
</dbReference>
<dbReference type="Proteomes" id="UP000285712">
    <property type="component" value="Unassembled WGS sequence"/>
</dbReference>
<evidence type="ECO:0000313" key="14">
    <source>
        <dbReference type="EMBL" id="RHZ01484.1"/>
    </source>
</evidence>
<keyword evidence="6 9" id="KW-0505">Motor protein</keyword>
<feature type="compositionally biased region" description="Basic and acidic residues" evidence="11">
    <location>
        <begin position="456"/>
        <end position="465"/>
    </location>
</feature>
<comment type="similarity">
    <text evidence="8 9">Belongs to the TRAFAC class myosin-kinesin ATPase superfamily. Kinesin family.</text>
</comment>
<dbReference type="VEuPathDB" id="FungiDB:H257_03807"/>
<dbReference type="Proteomes" id="UP000285430">
    <property type="component" value="Unassembled WGS sequence"/>
</dbReference>
<dbReference type="SMART" id="SM00129">
    <property type="entry name" value="KISc"/>
    <property type="match status" value="1"/>
</dbReference>
<dbReference type="AlphaFoldDB" id="A0A3R7ANJ9"/>
<dbReference type="GO" id="GO:0007018">
    <property type="term" value="P:microtubule-based movement"/>
    <property type="evidence" value="ECO:0007669"/>
    <property type="project" value="InterPro"/>
</dbReference>
<sequence>MRIVGKLFVVDLAGSEVVRKTAATGKRLDEAKYINKVLGNLVVFLMLFLFAWCTKSLTALGLVINALTDGKSKHIPYRDSKLTRLLQEETLSTIRFGSRAQHIQNAPHVNAEKSTSDYKQLVADMERKVEALSQYIAQLTTSPATPTICDRLKQSLNLMKQERDDAAQRATVDKHLFNFADQKKSDIHRYEIQSSQVEPSWQHGVVCDNVNLIFLRVVSQLESTIASQDQRIQGLLQQQELWQRQVQDANQRCQATQHELAAVQRSNQLATDQNQAELDIVRRALESYERDHQRLQGQVHDLQKRLAASDARSQEHLDQLEECRSILARKDEDPSRLHRGVGHSQSFPMLVKPALSPPKLPLRPVTVVGCSSSIDDPRLHLQSRGNIQQWWSGPQDVSVVATPVCTKVPHDEQLVHHNNLAEDVVPSGDTKTPFKARLVGLLASLQEETDAFKDLGDKINQEHTRQKTRQKTRRTRRLLPDLQTSDEFSDSVTGPQR</sequence>
<keyword evidence="4 9" id="KW-0547">Nucleotide-binding</keyword>
<keyword evidence="2" id="KW-0963">Cytoplasm</keyword>
<protein>
    <recommendedName>
        <fullName evidence="9">Kinesin-like protein</fullName>
    </recommendedName>
</protein>
<dbReference type="EMBL" id="QUTG01000733">
    <property type="protein sequence ID" value="RHZ01484.1"/>
    <property type="molecule type" value="Genomic_DNA"/>
</dbReference>
<dbReference type="Gene3D" id="3.40.850.10">
    <property type="entry name" value="Kinesin motor domain"/>
    <property type="match status" value="1"/>
</dbReference>
<feature type="compositionally biased region" description="Polar residues" evidence="11">
    <location>
        <begin position="482"/>
        <end position="497"/>
    </location>
</feature>
<dbReference type="GO" id="GO:0008574">
    <property type="term" value="F:plus-end-directed microtubule motor activity"/>
    <property type="evidence" value="ECO:0007669"/>
    <property type="project" value="TreeGrafter"/>
</dbReference>
<keyword evidence="12" id="KW-1133">Transmembrane helix</keyword>
<evidence type="ECO:0000256" key="10">
    <source>
        <dbReference type="SAM" id="Coils"/>
    </source>
</evidence>
<feature type="region of interest" description="Disordered" evidence="11">
    <location>
        <begin position="456"/>
        <end position="497"/>
    </location>
</feature>
<dbReference type="EMBL" id="QUTH01005639">
    <property type="protein sequence ID" value="RHZ09172.1"/>
    <property type="molecule type" value="Genomic_DNA"/>
</dbReference>
<evidence type="ECO:0000256" key="3">
    <source>
        <dbReference type="ARBA" id="ARBA00022701"/>
    </source>
</evidence>
<dbReference type="PROSITE" id="PS00411">
    <property type="entry name" value="KINESIN_MOTOR_1"/>
    <property type="match status" value="1"/>
</dbReference>
<feature type="compositionally biased region" description="Basic residues" evidence="11">
    <location>
        <begin position="466"/>
        <end position="477"/>
    </location>
</feature>
<dbReference type="InterPro" id="IPR036961">
    <property type="entry name" value="Kinesin_motor_dom_sf"/>
</dbReference>
<dbReference type="GO" id="GO:0090307">
    <property type="term" value="P:mitotic spindle assembly"/>
    <property type="evidence" value="ECO:0007669"/>
    <property type="project" value="TreeGrafter"/>
</dbReference>
<keyword evidence="12" id="KW-0472">Membrane</keyword>
<dbReference type="PANTHER" id="PTHR47970">
    <property type="entry name" value="KINESIN-LIKE PROTEIN KIF11"/>
    <property type="match status" value="1"/>
</dbReference>
<comment type="caution">
    <text evidence="8">Lacks conserved residue(s) required for the propagation of feature annotation.</text>
</comment>
<keyword evidence="12" id="KW-0812">Transmembrane</keyword>
<evidence type="ECO:0000256" key="9">
    <source>
        <dbReference type="RuleBase" id="RU000394"/>
    </source>
</evidence>
<name>A0A3R7ANJ9_APHAT</name>
<keyword evidence="10" id="KW-0175">Coiled coil</keyword>
<keyword evidence="5 9" id="KW-0067">ATP-binding</keyword>
<gene>
    <name evidence="14" type="ORF">DYB35_000793</name>
    <name evidence="15" type="ORF">DYB37_000692</name>
</gene>
<keyword evidence="7" id="KW-0206">Cytoskeleton</keyword>
<dbReference type="PROSITE" id="PS50067">
    <property type="entry name" value="KINESIN_MOTOR_2"/>
    <property type="match status" value="1"/>
</dbReference>
<evidence type="ECO:0000256" key="7">
    <source>
        <dbReference type="ARBA" id="ARBA00023212"/>
    </source>
</evidence>
<evidence type="ECO:0000313" key="16">
    <source>
        <dbReference type="Proteomes" id="UP000285430"/>
    </source>
</evidence>
<dbReference type="InterPro" id="IPR019821">
    <property type="entry name" value="Kinesin_motor_CS"/>
</dbReference>
<dbReference type="GO" id="GO:0072686">
    <property type="term" value="C:mitotic spindle"/>
    <property type="evidence" value="ECO:0007669"/>
    <property type="project" value="TreeGrafter"/>
</dbReference>
<dbReference type="SUPFAM" id="SSF52540">
    <property type="entry name" value="P-loop containing nucleoside triphosphate hydrolases"/>
    <property type="match status" value="1"/>
</dbReference>
<evidence type="ECO:0000313" key="17">
    <source>
        <dbReference type="Proteomes" id="UP000285712"/>
    </source>
</evidence>
<evidence type="ECO:0000256" key="12">
    <source>
        <dbReference type="SAM" id="Phobius"/>
    </source>
</evidence>
<evidence type="ECO:0000256" key="11">
    <source>
        <dbReference type="SAM" id="MobiDB-lite"/>
    </source>
</evidence>
<evidence type="ECO:0000259" key="13">
    <source>
        <dbReference type="PROSITE" id="PS50067"/>
    </source>
</evidence>
<dbReference type="GO" id="GO:0051231">
    <property type="term" value="P:spindle elongation"/>
    <property type="evidence" value="ECO:0007669"/>
    <property type="project" value="TreeGrafter"/>
</dbReference>
<dbReference type="InterPro" id="IPR001752">
    <property type="entry name" value="Kinesin_motor_dom"/>
</dbReference>
<dbReference type="PANTHER" id="PTHR47970:SF12">
    <property type="entry name" value="KINESIN FAMILY MEMBER 11"/>
    <property type="match status" value="1"/>
</dbReference>
<comment type="caution">
    <text evidence="14">The sequence shown here is derived from an EMBL/GenBank/DDBJ whole genome shotgun (WGS) entry which is preliminary data.</text>
</comment>
<feature type="coiled-coil region" evidence="10">
    <location>
        <begin position="218"/>
        <end position="312"/>
    </location>
</feature>
<dbReference type="GO" id="GO:0008017">
    <property type="term" value="F:microtubule binding"/>
    <property type="evidence" value="ECO:0007669"/>
    <property type="project" value="InterPro"/>
</dbReference>
<evidence type="ECO:0000256" key="8">
    <source>
        <dbReference type="PROSITE-ProRule" id="PRU00283"/>
    </source>
</evidence>
<dbReference type="PRINTS" id="PR00380">
    <property type="entry name" value="KINESINHEAVY"/>
</dbReference>
<keyword evidence="3 9" id="KW-0493">Microtubule</keyword>
<accession>A0A3R7ANJ9</accession>
<feature type="coiled-coil region" evidence="10">
    <location>
        <begin position="122"/>
        <end position="169"/>
    </location>
</feature>
<reference evidence="16 17" key="1">
    <citation type="submission" date="2018-08" db="EMBL/GenBank/DDBJ databases">
        <title>Aphanomyces genome sequencing and annotation.</title>
        <authorList>
            <person name="Minardi D."/>
            <person name="Oidtmann B."/>
            <person name="Van Der Giezen M."/>
            <person name="Studholme D.J."/>
        </authorList>
    </citation>
    <scope>NUCLEOTIDE SEQUENCE [LARGE SCALE GENOMIC DNA]</scope>
    <source>
        <strain evidence="15 16">Da</strain>
        <strain evidence="14 17">Sv</strain>
    </source>
</reference>
<feature type="transmembrane region" description="Helical" evidence="12">
    <location>
        <begin position="33"/>
        <end position="52"/>
    </location>
</feature>
<proteinExistence type="inferred from homology"/>
<comment type="subcellular location">
    <subcellularLocation>
        <location evidence="1">Cytoplasm</location>
        <location evidence="1">Cytoskeleton</location>
    </subcellularLocation>
</comment>
<evidence type="ECO:0000256" key="2">
    <source>
        <dbReference type="ARBA" id="ARBA00022490"/>
    </source>
</evidence>
<evidence type="ECO:0000313" key="15">
    <source>
        <dbReference type="EMBL" id="RHZ09172.1"/>
    </source>
</evidence>
<dbReference type="SUPFAM" id="SSF57997">
    <property type="entry name" value="Tropomyosin"/>
    <property type="match status" value="1"/>
</dbReference>
<evidence type="ECO:0000256" key="5">
    <source>
        <dbReference type="ARBA" id="ARBA00022840"/>
    </source>
</evidence>
<dbReference type="Pfam" id="PF00225">
    <property type="entry name" value="Kinesin"/>
    <property type="match status" value="1"/>
</dbReference>
<dbReference type="GO" id="GO:0005524">
    <property type="term" value="F:ATP binding"/>
    <property type="evidence" value="ECO:0007669"/>
    <property type="project" value="UniProtKB-KW"/>
</dbReference>
<feature type="domain" description="Kinesin motor" evidence="13">
    <location>
        <begin position="1"/>
        <end position="93"/>
    </location>
</feature>
<evidence type="ECO:0000256" key="6">
    <source>
        <dbReference type="ARBA" id="ARBA00023175"/>
    </source>
</evidence>
<evidence type="ECO:0000256" key="4">
    <source>
        <dbReference type="ARBA" id="ARBA00022741"/>
    </source>
</evidence>
<evidence type="ECO:0000256" key="1">
    <source>
        <dbReference type="ARBA" id="ARBA00004245"/>
    </source>
</evidence>